<feature type="region of interest" description="Disordered" evidence="1">
    <location>
        <begin position="39"/>
        <end position="99"/>
    </location>
</feature>
<dbReference type="PANTHER" id="PTHR31551">
    <property type="entry name" value="PRE-MRNA-SPLICING FACTOR CWF18"/>
    <property type="match status" value="1"/>
</dbReference>
<evidence type="ECO:0008006" key="4">
    <source>
        <dbReference type="Google" id="ProtNLM"/>
    </source>
</evidence>
<reference evidence="2" key="2">
    <citation type="submission" date="2015-02" db="UniProtKB">
        <authorList>
            <consortium name="EnsemblMetazoa"/>
        </authorList>
    </citation>
    <scope>IDENTIFICATION</scope>
</reference>
<reference evidence="3" key="1">
    <citation type="submission" date="2011-05" db="EMBL/GenBank/DDBJ databases">
        <authorList>
            <person name="Richards S.R."/>
            <person name="Qu J."/>
            <person name="Jiang H."/>
            <person name="Jhangiani S.N."/>
            <person name="Agravi P."/>
            <person name="Goodspeed R."/>
            <person name="Gross S."/>
            <person name="Mandapat C."/>
            <person name="Jackson L."/>
            <person name="Mathew T."/>
            <person name="Pu L."/>
            <person name="Thornton R."/>
            <person name="Saada N."/>
            <person name="Wilczek-Boney K.B."/>
            <person name="Lee S."/>
            <person name="Kovar C."/>
            <person name="Wu Y."/>
            <person name="Scherer S.E."/>
            <person name="Worley K.C."/>
            <person name="Muzny D.M."/>
            <person name="Gibbs R."/>
        </authorList>
    </citation>
    <scope>NUCLEOTIDE SEQUENCE</scope>
    <source>
        <strain evidence="3">Brora</strain>
    </source>
</reference>
<protein>
    <recommendedName>
        <fullName evidence="4">Coiled-coil domain-containing protein 12</fullName>
    </recommendedName>
</protein>
<dbReference type="eggNOG" id="KOG3407">
    <property type="taxonomic scope" value="Eukaryota"/>
</dbReference>
<dbReference type="InterPro" id="IPR013169">
    <property type="entry name" value="mRNA_splic_Cwf18-like"/>
</dbReference>
<organism evidence="2 3">
    <name type="scientific">Strigamia maritima</name>
    <name type="common">European centipede</name>
    <name type="synonym">Geophilus maritimus</name>
    <dbReference type="NCBI Taxonomy" id="126957"/>
    <lineage>
        <taxon>Eukaryota</taxon>
        <taxon>Metazoa</taxon>
        <taxon>Ecdysozoa</taxon>
        <taxon>Arthropoda</taxon>
        <taxon>Myriapoda</taxon>
        <taxon>Chilopoda</taxon>
        <taxon>Pleurostigmophora</taxon>
        <taxon>Geophilomorpha</taxon>
        <taxon>Linotaeniidae</taxon>
        <taxon>Strigamia</taxon>
    </lineage>
</organism>
<dbReference type="EMBL" id="JH431446">
    <property type="status" value="NOT_ANNOTATED_CDS"/>
    <property type="molecule type" value="Genomic_DNA"/>
</dbReference>
<keyword evidence="3" id="KW-1185">Reference proteome</keyword>
<dbReference type="STRING" id="126957.T1ISS2"/>
<sequence>MALFHLCLRMRGLILSRHEMADVDPLQEEARRRRERLLAFKQQRGSKKDNDENDNTKQLPKPIFRSYTPQSDSLKENKLPRANPGNVEEKIKDQLEAGKPTEVIEEVDLMNLAPRKPDWDLKRDVAKKLEKLEKRTQKAIAELIRDRLKQGQENLVESVNAATKSAQNTADSDDD</sequence>
<dbReference type="Pfam" id="PF08315">
    <property type="entry name" value="cwf18"/>
    <property type="match status" value="1"/>
</dbReference>
<dbReference type="OMA" id="KFDDPVA"/>
<evidence type="ECO:0000256" key="1">
    <source>
        <dbReference type="SAM" id="MobiDB-lite"/>
    </source>
</evidence>
<dbReference type="PANTHER" id="PTHR31551:SF1">
    <property type="entry name" value="COILED-COIL DOMAIN-CONTAINING PROTEIN 12"/>
    <property type="match status" value="1"/>
</dbReference>
<accession>T1ISS2</accession>
<dbReference type="PhylomeDB" id="T1ISS2"/>
<name>T1ISS2_STRMM</name>
<dbReference type="Proteomes" id="UP000014500">
    <property type="component" value="Unassembled WGS sequence"/>
</dbReference>
<evidence type="ECO:0000313" key="3">
    <source>
        <dbReference type="Proteomes" id="UP000014500"/>
    </source>
</evidence>
<evidence type="ECO:0000313" key="2">
    <source>
        <dbReference type="EnsemblMetazoa" id="SMAR004156-PA"/>
    </source>
</evidence>
<proteinExistence type="predicted"/>
<dbReference type="AlphaFoldDB" id="T1ISS2"/>
<dbReference type="HOGENOM" id="CLU_091076_3_0_1"/>
<dbReference type="EnsemblMetazoa" id="SMAR004156-RA">
    <property type="protein sequence ID" value="SMAR004156-PA"/>
    <property type="gene ID" value="SMAR004156"/>
</dbReference>
<feature type="compositionally biased region" description="Basic and acidic residues" evidence="1">
    <location>
        <begin position="87"/>
        <end position="96"/>
    </location>
</feature>
<dbReference type="GO" id="GO:0071014">
    <property type="term" value="C:post-mRNA release spliceosomal complex"/>
    <property type="evidence" value="ECO:0007669"/>
    <property type="project" value="TreeGrafter"/>
</dbReference>
<dbReference type="GO" id="GO:0005684">
    <property type="term" value="C:U2-type spliceosomal complex"/>
    <property type="evidence" value="ECO:0007669"/>
    <property type="project" value="TreeGrafter"/>
</dbReference>